<evidence type="ECO:0000313" key="2">
    <source>
        <dbReference type="EMBL" id="MBB6251735.1"/>
    </source>
</evidence>
<sequence length="294" mass="31383">MRLQTVTLLAATLLVGAGLTQRALAWPPDLLPASALPLKAALRADAPAVTPPPAAGLCCAILELRQYTLKPGQRDVLIDLFDRYFRTGQEALGLRVVGQFRDLDDPDRFVWLRGFTDMRSRAAGLAAFYDGPVWRAHRQDANATMLDSDNVLLLRPAVAGTGFADAAPPPTSPPGGPAGSQGLLVVTIYTPFPAHDAIAAQELADAFAHDGAPALAAAGGPVMATFVTTAEANSFPRLPVREGEGVFVTFQAFAGVAAYDRYRTQGVMPWWRGHVLKGLPEVHRLVPTAGSRWQ</sequence>
<dbReference type="AlphaFoldDB" id="A0A7X0AX97"/>
<dbReference type="InterPro" id="IPR012577">
    <property type="entry name" value="NIPSNAP"/>
</dbReference>
<evidence type="ECO:0000259" key="1">
    <source>
        <dbReference type="Pfam" id="PF07978"/>
    </source>
</evidence>
<comment type="caution">
    <text evidence="2">The sequence shown here is derived from an EMBL/GenBank/DDBJ whole genome shotgun (WGS) entry which is preliminary data.</text>
</comment>
<accession>A0A7X0AX97</accession>
<reference evidence="2 3" key="1">
    <citation type="submission" date="2020-08" db="EMBL/GenBank/DDBJ databases">
        <title>Genomic Encyclopedia of Type Strains, Phase IV (KMG-IV): sequencing the most valuable type-strain genomes for metagenomic binning, comparative biology and taxonomic classification.</title>
        <authorList>
            <person name="Goeker M."/>
        </authorList>
    </citation>
    <scope>NUCLEOTIDE SEQUENCE [LARGE SCALE GENOMIC DNA]</scope>
    <source>
        <strain evidence="2 3">DSM 22198</strain>
    </source>
</reference>
<dbReference type="Pfam" id="PF07978">
    <property type="entry name" value="NIPSNAP"/>
    <property type="match status" value="1"/>
</dbReference>
<keyword evidence="3" id="KW-1185">Reference proteome</keyword>
<evidence type="ECO:0000313" key="3">
    <source>
        <dbReference type="Proteomes" id="UP000539175"/>
    </source>
</evidence>
<protein>
    <recommendedName>
        <fullName evidence="1">NIPSNAP domain-containing protein</fullName>
    </recommendedName>
</protein>
<dbReference type="InterPro" id="IPR011008">
    <property type="entry name" value="Dimeric_a/b-barrel"/>
</dbReference>
<dbReference type="RefSeq" id="WP_184800421.1">
    <property type="nucleotide sequence ID" value="NZ_JACIIZ010000005.1"/>
</dbReference>
<organism evidence="2 3">
    <name type="scientific">Nitrospirillum iridis</name>
    <dbReference type="NCBI Taxonomy" id="765888"/>
    <lineage>
        <taxon>Bacteria</taxon>
        <taxon>Pseudomonadati</taxon>
        <taxon>Pseudomonadota</taxon>
        <taxon>Alphaproteobacteria</taxon>
        <taxon>Rhodospirillales</taxon>
        <taxon>Azospirillaceae</taxon>
        <taxon>Nitrospirillum</taxon>
    </lineage>
</organism>
<dbReference type="EMBL" id="JACIIZ010000005">
    <property type="protein sequence ID" value="MBB6251735.1"/>
    <property type="molecule type" value="Genomic_DNA"/>
</dbReference>
<feature type="domain" description="NIPSNAP" evidence="1">
    <location>
        <begin position="63"/>
        <end position="155"/>
    </location>
</feature>
<dbReference type="Proteomes" id="UP000539175">
    <property type="component" value="Unassembled WGS sequence"/>
</dbReference>
<dbReference type="Gene3D" id="3.30.70.100">
    <property type="match status" value="1"/>
</dbReference>
<gene>
    <name evidence="2" type="ORF">FHS74_002286</name>
</gene>
<dbReference type="SUPFAM" id="SSF54909">
    <property type="entry name" value="Dimeric alpha+beta barrel"/>
    <property type="match status" value="1"/>
</dbReference>
<proteinExistence type="predicted"/>
<name>A0A7X0AX97_9PROT</name>